<sequence>MIGQGAERTELLSPPQAKLAEASTDLGHHTFIFWFLKK</sequence>
<dbReference type="EMBL" id="MN740153">
    <property type="protein sequence ID" value="QHT90242.1"/>
    <property type="molecule type" value="Genomic_DNA"/>
</dbReference>
<protein>
    <submittedName>
        <fullName evidence="1">Uncharacterized protein</fullName>
    </submittedName>
</protein>
<name>A0A6C0IBP4_9ZZZZ</name>
<accession>A0A6C0IBP4</accession>
<proteinExistence type="predicted"/>
<dbReference type="AlphaFoldDB" id="A0A6C0IBP4"/>
<reference evidence="1" key="1">
    <citation type="journal article" date="2020" name="Nature">
        <title>Giant virus diversity and host interactions through global metagenomics.</title>
        <authorList>
            <person name="Schulz F."/>
            <person name="Roux S."/>
            <person name="Paez-Espino D."/>
            <person name="Jungbluth S."/>
            <person name="Walsh D.A."/>
            <person name="Denef V.J."/>
            <person name="McMahon K.D."/>
            <person name="Konstantinidis K.T."/>
            <person name="Eloe-Fadrosh E.A."/>
            <person name="Kyrpides N.C."/>
            <person name="Woyke T."/>
        </authorList>
    </citation>
    <scope>NUCLEOTIDE SEQUENCE</scope>
    <source>
        <strain evidence="1">GVMAG-M-3300023184-68</strain>
    </source>
</reference>
<organism evidence="1">
    <name type="scientific">viral metagenome</name>
    <dbReference type="NCBI Taxonomy" id="1070528"/>
    <lineage>
        <taxon>unclassified sequences</taxon>
        <taxon>metagenomes</taxon>
        <taxon>organismal metagenomes</taxon>
    </lineage>
</organism>
<evidence type="ECO:0000313" key="1">
    <source>
        <dbReference type="EMBL" id="QHT90242.1"/>
    </source>
</evidence>